<dbReference type="EMBL" id="JALLPJ020001269">
    <property type="protein sequence ID" value="KAL3772313.1"/>
    <property type="molecule type" value="Genomic_DNA"/>
</dbReference>
<accession>A0ABD3NAB8</accession>
<feature type="region of interest" description="Disordered" evidence="2">
    <location>
        <begin position="1"/>
        <end position="40"/>
    </location>
</feature>
<feature type="compositionally biased region" description="Low complexity" evidence="2">
    <location>
        <begin position="26"/>
        <end position="40"/>
    </location>
</feature>
<dbReference type="Proteomes" id="UP001530400">
    <property type="component" value="Unassembled WGS sequence"/>
</dbReference>
<gene>
    <name evidence="3" type="ORF">ACHAWO_004345</name>
</gene>
<comment type="caution">
    <text evidence="3">The sequence shown here is derived from an EMBL/GenBank/DDBJ whole genome shotgun (WGS) entry which is preliminary data.</text>
</comment>
<feature type="region of interest" description="Disordered" evidence="2">
    <location>
        <begin position="64"/>
        <end position="83"/>
    </location>
</feature>
<evidence type="ECO:0000256" key="1">
    <source>
        <dbReference type="SAM" id="Coils"/>
    </source>
</evidence>
<sequence length="1025" mass="114645">MSELRKSLDSIQSLLSQAKSPSSISGGNAYNNNNNGQMMGFNQQSTQQFVTSPSQDIFRRASSVQISPPANHPPAAAYTSTLSYSRNDTPAASRNYGSNLYEADTPATHATALAPHHPLYQQEQSGQHAASSASSSSLCNHFTSPYNKQQAVRPFSSDEHGGVIGSPLSAFEEFKRSSTNGEYVTEEQRHHHASNEREAGRAVGRVNFQENLPSEESPSGIKGRETSLLISPMETPGTVRQLASPLNGIKTSLYHTSNAARDPTPYHYRGQPSPIDETAAYYSGGGNSGSSRESRSGLDPPAKSPFAKHAASVREAAREAKEEEHLSIIRENNSYDSKYEVTDQNNASITSEVTGFTTNMPRTPLWRSANTPATARSKTSVATSTIKSPSDMDERLHQIASCTRSKLDSLWDKIGVHPDERYVHLTDLVSTFETICNEKIEEEEGLVSQFIKDIEDLKEEYERSCIALGLENEIQLRRDPSGKDLISLQCEYEAVFGRVESVRGAVALAKEDLEGSRSRIFEAYVALNGDGGDDGELEEWRDVETDLTERRREEFRAKAVELEEAVVSRTKAVISLTRDCQSLLREMEIVNGDGFGDEVVGNNQDDVKIMNSLVMHDDAIQSPHDYRSRSSDRFDVASLVETPTCMGISSSALERLTRRIAELNDEKKKRRMILAKMGSAIQSLWLMLRVPEEEQKAFSSSIKGLSLETIRIGEKELARLNERKAVMVGKLIREKRQEIEKLWEQTNTPDAEKASFDCYFHIYDDDKLTEDLLTTHQEYASILNEKLEKMRPILDLIAKREDIVSERFELEQLQKDPDRLKGRHACQQLAKEEKMHRRVKNELPRITAHLEKTLQAWYHDNRPSTEEEREADPTLGHFIYQGAPYLETMHTQEHDWRMRKEIEEQDRKNKRDEERKAKGNNFGSSFTKLPGQKYKPSIGSTNSSSTSGSRAADSRPRSASNVRAASNTRGGPRAGPPRPLADVSGSRGNVLRPPSRSRQGGDKSLVGRINNNPGYRATSAPRQRF</sequence>
<feature type="compositionally biased region" description="Low complexity" evidence="2">
    <location>
        <begin position="937"/>
        <end position="951"/>
    </location>
</feature>
<organism evidence="3 4">
    <name type="scientific">Cyclotella atomus</name>
    <dbReference type="NCBI Taxonomy" id="382360"/>
    <lineage>
        <taxon>Eukaryota</taxon>
        <taxon>Sar</taxon>
        <taxon>Stramenopiles</taxon>
        <taxon>Ochrophyta</taxon>
        <taxon>Bacillariophyta</taxon>
        <taxon>Coscinodiscophyceae</taxon>
        <taxon>Thalassiosirophycidae</taxon>
        <taxon>Stephanodiscales</taxon>
        <taxon>Stephanodiscaceae</taxon>
        <taxon>Cyclotella</taxon>
    </lineage>
</organism>
<dbReference type="PANTHER" id="PTHR19321:SF41">
    <property type="entry name" value="FASCETTO-RELATED"/>
    <property type="match status" value="1"/>
</dbReference>
<keyword evidence="1" id="KW-0175">Coiled coil</keyword>
<evidence type="ECO:0000256" key="2">
    <source>
        <dbReference type="SAM" id="MobiDB-lite"/>
    </source>
</evidence>
<evidence type="ECO:0008006" key="5">
    <source>
        <dbReference type="Google" id="ProtNLM"/>
    </source>
</evidence>
<proteinExistence type="predicted"/>
<feature type="compositionally biased region" description="Basic and acidic residues" evidence="2">
    <location>
        <begin position="903"/>
        <end position="917"/>
    </location>
</feature>
<dbReference type="AlphaFoldDB" id="A0ABD3NAB8"/>
<feature type="compositionally biased region" description="Polar residues" evidence="2">
    <location>
        <begin position="9"/>
        <end position="25"/>
    </location>
</feature>
<feature type="region of interest" description="Disordered" evidence="2">
    <location>
        <begin position="903"/>
        <end position="1025"/>
    </location>
</feature>
<evidence type="ECO:0000313" key="4">
    <source>
        <dbReference type="Proteomes" id="UP001530400"/>
    </source>
</evidence>
<feature type="coiled-coil region" evidence="1">
    <location>
        <begin position="646"/>
        <end position="673"/>
    </location>
</feature>
<dbReference type="Pfam" id="PF03999">
    <property type="entry name" value="MAP65_ASE1"/>
    <property type="match status" value="1"/>
</dbReference>
<evidence type="ECO:0000313" key="3">
    <source>
        <dbReference type="EMBL" id="KAL3772313.1"/>
    </source>
</evidence>
<dbReference type="PANTHER" id="PTHR19321">
    <property type="entry name" value="PROTEIN REGULATOR OF CYTOKINESIS 1 PRC1-RELATED"/>
    <property type="match status" value="1"/>
</dbReference>
<protein>
    <recommendedName>
        <fullName evidence="5">Microtubule associated protein</fullName>
    </recommendedName>
</protein>
<dbReference type="InterPro" id="IPR007145">
    <property type="entry name" value="MAP65_Ase1_PRC1"/>
</dbReference>
<name>A0ABD3NAB8_9STRA</name>
<dbReference type="Gene3D" id="1.20.58.1520">
    <property type="match status" value="1"/>
</dbReference>
<feature type="region of interest" description="Disordered" evidence="2">
    <location>
        <begin position="257"/>
        <end position="307"/>
    </location>
</feature>
<reference evidence="3 4" key="1">
    <citation type="submission" date="2024-10" db="EMBL/GenBank/DDBJ databases">
        <title>Updated reference genomes for cyclostephanoid diatoms.</title>
        <authorList>
            <person name="Roberts W.R."/>
            <person name="Alverson A.J."/>
        </authorList>
    </citation>
    <scope>NUCLEOTIDE SEQUENCE [LARGE SCALE GENOMIC DNA]</scope>
    <source>
        <strain evidence="3 4">AJA010-31</strain>
    </source>
</reference>
<keyword evidence="4" id="KW-1185">Reference proteome</keyword>